<dbReference type="PANTHER" id="PTHR32332">
    <property type="entry name" value="2-NITROPROPANE DIOXYGENASE"/>
    <property type="match status" value="1"/>
</dbReference>
<dbReference type="PANTHER" id="PTHR32332:SF18">
    <property type="entry name" value="2-NITROPROPANE DIOXYGENASE"/>
    <property type="match status" value="1"/>
</dbReference>
<evidence type="ECO:0000313" key="4">
    <source>
        <dbReference type="EMBL" id="AFZ50766.1"/>
    </source>
</evidence>
<dbReference type="HOGENOM" id="CLU_038732_0_1_3"/>
<protein>
    <submittedName>
        <fullName evidence="4">2-nitropropane dioxygenase-like enzyme</fullName>
    </submittedName>
</protein>
<dbReference type="Proteomes" id="UP000010482">
    <property type="component" value="Chromosome"/>
</dbReference>
<dbReference type="STRING" id="13035.Dacsa_2133"/>
<dbReference type="KEGG" id="dsl:Dacsa_2133"/>
<dbReference type="GO" id="GO:0018580">
    <property type="term" value="F:nitronate monooxygenase activity"/>
    <property type="evidence" value="ECO:0007669"/>
    <property type="project" value="InterPro"/>
</dbReference>
<dbReference type="CDD" id="cd04730">
    <property type="entry name" value="NPD_like"/>
    <property type="match status" value="1"/>
</dbReference>
<keyword evidence="3" id="KW-0560">Oxidoreductase</keyword>
<gene>
    <name evidence="4" type="ORF">Dacsa_2133</name>
</gene>
<keyword evidence="1" id="KW-0285">Flavoprotein</keyword>
<proteinExistence type="predicted"/>
<accession>K9YV22</accession>
<evidence type="ECO:0000256" key="3">
    <source>
        <dbReference type="ARBA" id="ARBA00023002"/>
    </source>
</evidence>
<dbReference type="SUPFAM" id="SSF51412">
    <property type="entry name" value="Inosine monophosphate dehydrogenase (IMPDH)"/>
    <property type="match status" value="1"/>
</dbReference>
<dbReference type="InterPro" id="IPR013785">
    <property type="entry name" value="Aldolase_TIM"/>
</dbReference>
<dbReference type="eggNOG" id="COG2070">
    <property type="taxonomic scope" value="Bacteria"/>
</dbReference>
<name>K9YV22_DACS8</name>
<dbReference type="EMBL" id="CP003944">
    <property type="protein sequence ID" value="AFZ50766.1"/>
    <property type="molecule type" value="Genomic_DNA"/>
</dbReference>
<dbReference type="RefSeq" id="WP_015229759.1">
    <property type="nucleotide sequence ID" value="NC_019780.1"/>
</dbReference>
<dbReference type="InterPro" id="IPR004136">
    <property type="entry name" value="NMO"/>
</dbReference>
<dbReference type="Pfam" id="PF03060">
    <property type="entry name" value="NMO"/>
    <property type="match status" value="1"/>
</dbReference>
<dbReference type="GO" id="GO:0051213">
    <property type="term" value="F:dioxygenase activity"/>
    <property type="evidence" value="ECO:0007669"/>
    <property type="project" value="UniProtKB-KW"/>
</dbReference>
<dbReference type="Gene3D" id="3.20.20.70">
    <property type="entry name" value="Aldolase class I"/>
    <property type="match status" value="1"/>
</dbReference>
<dbReference type="AlphaFoldDB" id="K9YV22"/>
<evidence type="ECO:0000313" key="5">
    <source>
        <dbReference type="Proteomes" id="UP000010482"/>
    </source>
</evidence>
<sequence length="363" mass="38995">MMTTTLPKLHIGNYVAPYPIIQGGMGIRISGASLASAVANTGGIGIISAVALGFASPYFDPKQRGKRDIFEANRLALIDELKKARDLSPNGIIGINSMVAGQDHETLTRTATENGANLIIAGAGLPLNLPKYTRDYPDVALIPVISSTRAAKVICRKWEKQYGRLPDGFVVENPNSAGGHLGAKKEELGQANLDSDKVIPELVAYLREELEVEIPVIAAGGIWDRSDIDRALSLGASGVQMGTRFITTNECDAHIKYKEFHRDAKPEDVVIVPSPVGLPGRALKNSFAEKAINHVSDLDKRCFGSCLQVCSCRDRAENYCIARALDRAARGDIENGLIFAGSNAGRANQITSVAELMKELVSN</sequence>
<reference evidence="4" key="1">
    <citation type="submission" date="2012-04" db="EMBL/GenBank/DDBJ databases">
        <title>Finished genome of Dactylococcopsis salina PCC 8305.</title>
        <authorList>
            <consortium name="US DOE Joint Genome Institute"/>
            <person name="Gugger M."/>
            <person name="Coursin T."/>
            <person name="Rippka R."/>
            <person name="Tandeau De Marsac N."/>
            <person name="Huntemann M."/>
            <person name="Wei C.-L."/>
            <person name="Han J."/>
            <person name="Detter J.C."/>
            <person name="Han C."/>
            <person name="Tapia R."/>
            <person name="Daligault H."/>
            <person name="Chen A."/>
            <person name="Krypides N."/>
            <person name="Mavromatis K."/>
            <person name="Markowitz V."/>
            <person name="Szeto E."/>
            <person name="Ivanova N."/>
            <person name="Ovchinnikova G."/>
            <person name="Pagani I."/>
            <person name="Pati A."/>
            <person name="Goodwin L."/>
            <person name="Peters L."/>
            <person name="Pitluck S."/>
            <person name="Woyke T."/>
            <person name="Kerfeld C."/>
        </authorList>
    </citation>
    <scope>NUCLEOTIDE SEQUENCE [LARGE SCALE GENOMIC DNA]</scope>
    <source>
        <strain evidence="4">PCC 8305</strain>
    </source>
</reference>
<evidence type="ECO:0000256" key="1">
    <source>
        <dbReference type="ARBA" id="ARBA00022630"/>
    </source>
</evidence>
<keyword evidence="5" id="KW-1185">Reference proteome</keyword>
<organism evidence="4 5">
    <name type="scientific">Dactylococcopsis salina (strain PCC 8305)</name>
    <name type="common">Myxobactron salinum</name>
    <dbReference type="NCBI Taxonomy" id="13035"/>
    <lineage>
        <taxon>Bacteria</taxon>
        <taxon>Bacillati</taxon>
        <taxon>Cyanobacteriota</taxon>
        <taxon>Cyanophyceae</taxon>
        <taxon>Nodosilineales</taxon>
        <taxon>Cymatolegaceae</taxon>
        <taxon>Dactylococcopsis</taxon>
    </lineage>
</organism>
<dbReference type="PATRIC" id="fig|13035.3.peg.2419"/>
<keyword evidence="2" id="KW-0288">FMN</keyword>
<evidence type="ECO:0000256" key="2">
    <source>
        <dbReference type="ARBA" id="ARBA00022643"/>
    </source>
</evidence>